<dbReference type="GeneID" id="87809622"/>
<evidence type="ECO:0000313" key="8">
    <source>
        <dbReference type="Proteomes" id="UP000827549"/>
    </source>
</evidence>
<comment type="catalytic activity">
    <reaction evidence="5">
        <text>L-glutamine + H2O = L-glutamate + NH4(+)</text>
        <dbReference type="Rhea" id="RHEA:15889"/>
        <dbReference type="ChEBI" id="CHEBI:15377"/>
        <dbReference type="ChEBI" id="CHEBI:28938"/>
        <dbReference type="ChEBI" id="CHEBI:29985"/>
        <dbReference type="ChEBI" id="CHEBI:58359"/>
        <dbReference type="EC" id="3.5.1.2"/>
    </reaction>
</comment>
<feature type="domain" description="STAS" evidence="6">
    <location>
        <begin position="407"/>
        <end position="477"/>
    </location>
</feature>
<dbReference type="Gene3D" id="3.40.710.10">
    <property type="entry name" value="DD-peptidase/beta-lactamase superfamily"/>
    <property type="match status" value="1"/>
</dbReference>
<proteinExistence type="inferred from homology"/>
<keyword evidence="8" id="KW-1185">Reference proteome</keyword>
<dbReference type="InterPro" id="IPR036513">
    <property type="entry name" value="STAS_dom_sf"/>
</dbReference>
<dbReference type="Gene3D" id="3.30.750.24">
    <property type="entry name" value="STAS domain"/>
    <property type="match status" value="1"/>
</dbReference>
<comment type="similarity">
    <text evidence="1">Belongs to the glutaminase family.</text>
</comment>
<dbReference type="RefSeq" id="XP_062628951.1">
    <property type="nucleotide sequence ID" value="XM_062772967.1"/>
</dbReference>
<accession>A0AAF1BNA8</accession>
<dbReference type="NCBIfam" id="NF002134">
    <property type="entry name" value="PRK00971.1-4"/>
    <property type="match status" value="1"/>
</dbReference>
<sequence>MRAPRPLASITSWHCQRTLINPSSSVRRIIPLLPHSRSYANVMSAPPLHSPLTEMEISPTPNHNVCSIVKGSKFRLPIPDHLQLVLNSCNEDNPGKNADYIPELRDADSNRLGVAVSTVDGFVYTAGDVDIPFSIQSISKAFVYALAIEEHGLDYVLTRVGVEPSGEAFNELSLEQDTCRPLNPMINAGAITTHTLIGKADTSYEERFEKIRKGLSKFAGRELEVDENVYNSEMKHAFRNLAIANMLRNYNVFDLDPKKVVEGYTRQCAVLVTAKDLAVMAATLANTGIQPVTGEQVVRPQTVRQTLSVMMTCGMYDGAGDWVTKIGFPAKSGVAGGIIGALPGQVGISTFSPKLDKHGNSVRGVRICQRLSDDMGLHIMQQPEPARSVVRRHYVLKNNETGITAAVLALQGTVTFTPAERVLRVIAERSAEVDYDPEKARLVLDFRAVHHVDETARRMIRESVTRIRQAGFEVVIVDPEGLLQMTATCADKAAVEKARALGRLVDGVDTDLDRYKGWEVTEQDRISM</sequence>
<dbReference type="GO" id="GO:0006537">
    <property type="term" value="P:glutamate biosynthetic process"/>
    <property type="evidence" value="ECO:0007669"/>
    <property type="project" value="TreeGrafter"/>
</dbReference>
<name>A0AAF1BNA8_9TREE</name>
<evidence type="ECO:0000256" key="1">
    <source>
        <dbReference type="ARBA" id="ARBA00011076"/>
    </source>
</evidence>
<dbReference type="SUPFAM" id="SSF52091">
    <property type="entry name" value="SpoIIaa-like"/>
    <property type="match status" value="1"/>
</dbReference>
<dbReference type="InterPro" id="IPR012338">
    <property type="entry name" value="Beta-lactam/transpept-like"/>
</dbReference>
<protein>
    <recommendedName>
        <fullName evidence="3">glutaminase</fullName>
        <ecNumber evidence="3">3.5.1.2</ecNumber>
    </recommendedName>
</protein>
<dbReference type="InterPro" id="IPR015868">
    <property type="entry name" value="Glutaminase"/>
</dbReference>
<dbReference type="PANTHER" id="PTHR12544">
    <property type="entry name" value="GLUTAMINASE"/>
    <property type="match status" value="1"/>
</dbReference>
<dbReference type="Pfam" id="PF01740">
    <property type="entry name" value="STAS"/>
    <property type="match status" value="1"/>
</dbReference>
<dbReference type="Pfam" id="PF04960">
    <property type="entry name" value="Glutaminase"/>
    <property type="match status" value="1"/>
</dbReference>
<evidence type="ECO:0000259" key="6">
    <source>
        <dbReference type="PROSITE" id="PS50801"/>
    </source>
</evidence>
<evidence type="ECO:0000256" key="2">
    <source>
        <dbReference type="ARBA" id="ARBA00011881"/>
    </source>
</evidence>
<dbReference type="EMBL" id="CP086717">
    <property type="protein sequence ID" value="WOO82919.1"/>
    <property type="molecule type" value="Genomic_DNA"/>
</dbReference>
<dbReference type="AlphaFoldDB" id="A0AAF1BNA8"/>
<dbReference type="InterPro" id="IPR002645">
    <property type="entry name" value="STAS_dom"/>
</dbReference>
<dbReference type="GO" id="GO:0006543">
    <property type="term" value="P:L-glutamine catabolic process"/>
    <property type="evidence" value="ECO:0007669"/>
    <property type="project" value="TreeGrafter"/>
</dbReference>
<dbReference type="SUPFAM" id="SSF56601">
    <property type="entry name" value="beta-lactamase/transpeptidase-like"/>
    <property type="match status" value="1"/>
</dbReference>
<reference evidence="7" key="1">
    <citation type="submission" date="2023-10" db="EMBL/GenBank/DDBJ databases">
        <authorList>
            <person name="Noh H."/>
        </authorList>
    </citation>
    <scope>NUCLEOTIDE SEQUENCE</scope>
    <source>
        <strain evidence="7">DUCC4014</strain>
    </source>
</reference>
<gene>
    <name evidence="7" type="primary">glsA_1</name>
    <name evidence="7" type="ORF">LOC62_04G006399</name>
</gene>
<dbReference type="NCBIfam" id="TIGR03814">
    <property type="entry name" value="Gln_ase"/>
    <property type="match status" value="1"/>
</dbReference>
<comment type="subunit">
    <text evidence="2">Homotetramer.</text>
</comment>
<dbReference type="HAMAP" id="MF_00313">
    <property type="entry name" value="Glutaminase"/>
    <property type="match status" value="1"/>
</dbReference>
<dbReference type="EC" id="3.5.1.2" evidence="3"/>
<evidence type="ECO:0000256" key="5">
    <source>
        <dbReference type="ARBA" id="ARBA00049534"/>
    </source>
</evidence>
<dbReference type="FunFam" id="3.40.710.10:FF:000005">
    <property type="entry name" value="Glutaminase"/>
    <property type="match status" value="1"/>
</dbReference>
<keyword evidence="4" id="KW-0378">Hydrolase</keyword>
<organism evidence="7 8">
    <name type="scientific">Vanrija pseudolonga</name>
    <dbReference type="NCBI Taxonomy" id="143232"/>
    <lineage>
        <taxon>Eukaryota</taxon>
        <taxon>Fungi</taxon>
        <taxon>Dikarya</taxon>
        <taxon>Basidiomycota</taxon>
        <taxon>Agaricomycotina</taxon>
        <taxon>Tremellomycetes</taxon>
        <taxon>Trichosporonales</taxon>
        <taxon>Trichosporonaceae</taxon>
        <taxon>Vanrija</taxon>
    </lineage>
</organism>
<dbReference type="PANTHER" id="PTHR12544:SF29">
    <property type="entry name" value="GLUTAMINASE"/>
    <property type="match status" value="1"/>
</dbReference>
<evidence type="ECO:0000256" key="4">
    <source>
        <dbReference type="ARBA" id="ARBA00022801"/>
    </source>
</evidence>
<evidence type="ECO:0000313" key="7">
    <source>
        <dbReference type="EMBL" id="WOO82919.1"/>
    </source>
</evidence>
<evidence type="ECO:0000256" key="3">
    <source>
        <dbReference type="ARBA" id="ARBA00012918"/>
    </source>
</evidence>
<dbReference type="Proteomes" id="UP000827549">
    <property type="component" value="Chromosome 4"/>
</dbReference>
<dbReference type="PROSITE" id="PS50801">
    <property type="entry name" value="STAS"/>
    <property type="match status" value="1"/>
</dbReference>
<dbReference type="GO" id="GO:0004359">
    <property type="term" value="F:glutaminase activity"/>
    <property type="evidence" value="ECO:0007669"/>
    <property type="project" value="UniProtKB-EC"/>
</dbReference>